<dbReference type="InterPro" id="IPR011256">
    <property type="entry name" value="Reg_factor_effector_dom_sf"/>
</dbReference>
<dbReference type="Gene3D" id="3.20.80.10">
    <property type="entry name" value="Regulatory factor, effector binding domain"/>
    <property type="match status" value="2"/>
</dbReference>
<name>A0ABQ6MC30_9STRA</name>
<evidence type="ECO:0000313" key="3">
    <source>
        <dbReference type="Proteomes" id="UP001165060"/>
    </source>
</evidence>
<protein>
    <recommendedName>
        <fullName evidence="4">SOUL heme-binding protein</fullName>
    </recommendedName>
</protein>
<reference evidence="2 3" key="1">
    <citation type="journal article" date="2023" name="Commun. Biol.">
        <title>Genome analysis of Parmales, the sister group of diatoms, reveals the evolutionary specialization of diatoms from phago-mixotrophs to photoautotrophs.</title>
        <authorList>
            <person name="Ban H."/>
            <person name="Sato S."/>
            <person name="Yoshikawa S."/>
            <person name="Yamada K."/>
            <person name="Nakamura Y."/>
            <person name="Ichinomiya M."/>
            <person name="Sato N."/>
            <person name="Blanc-Mathieu R."/>
            <person name="Endo H."/>
            <person name="Kuwata A."/>
            <person name="Ogata H."/>
        </authorList>
    </citation>
    <scope>NUCLEOTIDE SEQUENCE [LARGE SCALE GENOMIC DNA]</scope>
</reference>
<organism evidence="2 3">
    <name type="scientific">Tetraparma gracilis</name>
    <dbReference type="NCBI Taxonomy" id="2962635"/>
    <lineage>
        <taxon>Eukaryota</taxon>
        <taxon>Sar</taxon>
        <taxon>Stramenopiles</taxon>
        <taxon>Ochrophyta</taxon>
        <taxon>Bolidophyceae</taxon>
        <taxon>Parmales</taxon>
        <taxon>Triparmaceae</taxon>
        <taxon>Tetraparma</taxon>
    </lineage>
</organism>
<evidence type="ECO:0000313" key="2">
    <source>
        <dbReference type="EMBL" id="GMI23581.1"/>
    </source>
</evidence>
<proteinExistence type="inferred from homology"/>
<dbReference type="Proteomes" id="UP001165060">
    <property type="component" value="Unassembled WGS sequence"/>
</dbReference>
<gene>
    <name evidence="2" type="ORF">TeGR_g1878</name>
</gene>
<keyword evidence="3" id="KW-1185">Reference proteome</keyword>
<dbReference type="PANTHER" id="PTHR11220">
    <property type="entry name" value="HEME-BINDING PROTEIN-RELATED"/>
    <property type="match status" value="1"/>
</dbReference>
<dbReference type="InterPro" id="IPR006917">
    <property type="entry name" value="SOUL_heme-bd"/>
</dbReference>
<sequence length="234" mass="24333">MGIVFGKTGVAEPAYTVLSSSPLPTSILAYSVRSYGSRFAVETTMTEDNKGFMTLAGYIGVGSKPQNEGAAAISMTAPVGTKGGEAISMTAPVATKGAPIAMTAPVGTSTAASGSRVMSFVLPAEYDSLDKIPKPTNPLVRVVAVPPAVGAVAQFAGWVSPAQAEAKKDALLRQLGEDGVKVAEPVDWELWQYNPPFTIPWLRRNEVWVKLTEEQAGALGEKHRGGAAKAAASV</sequence>
<comment type="similarity">
    <text evidence="1">Belongs to the HEBP family.</text>
</comment>
<dbReference type="SUPFAM" id="SSF55136">
    <property type="entry name" value="Probable bacterial effector-binding domain"/>
    <property type="match status" value="1"/>
</dbReference>
<dbReference type="Pfam" id="PF04832">
    <property type="entry name" value="SOUL"/>
    <property type="match status" value="1"/>
</dbReference>
<dbReference type="PANTHER" id="PTHR11220:SF58">
    <property type="entry name" value="SOUL HEME-BINDING FAMILY PROTEIN"/>
    <property type="match status" value="1"/>
</dbReference>
<accession>A0ABQ6MC30</accession>
<evidence type="ECO:0000256" key="1">
    <source>
        <dbReference type="ARBA" id="ARBA00009817"/>
    </source>
</evidence>
<evidence type="ECO:0008006" key="4">
    <source>
        <dbReference type="Google" id="ProtNLM"/>
    </source>
</evidence>
<dbReference type="EMBL" id="BRYB01002663">
    <property type="protein sequence ID" value="GMI23581.1"/>
    <property type="molecule type" value="Genomic_DNA"/>
</dbReference>
<comment type="caution">
    <text evidence="2">The sequence shown here is derived from an EMBL/GenBank/DDBJ whole genome shotgun (WGS) entry which is preliminary data.</text>
</comment>